<proteinExistence type="predicted"/>
<keyword evidence="1" id="KW-1185">Reference proteome</keyword>
<dbReference type="WBParaSite" id="nRc.2.0.1.t11193-RA">
    <property type="protein sequence ID" value="nRc.2.0.1.t11193-RA"/>
    <property type="gene ID" value="nRc.2.0.1.g11193"/>
</dbReference>
<protein>
    <submittedName>
        <fullName evidence="2">Uncharacterized protein</fullName>
    </submittedName>
</protein>
<sequence>MDSKAKDGRSINLAEVFWSTSHCRIKGADQKDNKIVFKIRCLYYELPEQSAKLKPNWTIQDESHEMAMNEN</sequence>
<name>A0A915IBN5_ROMCU</name>
<accession>A0A915IBN5</accession>
<dbReference type="Proteomes" id="UP000887565">
    <property type="component" value="Unplaced"/>
</dbReference>
<organism evidence="1 2">
    <name type="scientific">Romanomermis culicivorax</name>
    <name type="common">Nematode worm</name>
    <dbReference type="NCBI Taxonomy" id="13658"/>
    <lineage>
        <taxon>Eukaryota</taxon>
        <taxon>Metazoa</taxon>
        <taxon>Ecdysozoa</taxon>
        <taxon>Nematoda</taxon>
        <taxon>Enoplea</taxon>
        <taxon>Dorylaimia</taxon>
        <taxon>Mermithida</taxon>
        <taxon>Mermithoidea</taxon>
        <taxon>Mermithidae</taxon>
        <taxon>Romanomermis</taxon>
    </lineage>
</organism>
<evidence type="ECO:0000313" key="2">
    <source>
        <dbReference type="WBParaSite" id="nRc.2.0.1.t11193-RA"/>
    </source>
</evidence>
<dbReference type="AlphaFoldDB" id="A0A915IBN5"/>
<evidence type="ECO:0000313" key="1">
    <source>
        <dbReference type="Proteomes" id="UP000887565"/>
    </source>
</evidence>
<reference evidence="2" key="1">
    <citation type="submission" date="2022-11" db="UniProtKB">
        <authorList>
            <consortium name="WormBaseParasite"/>
        </authorList>
    </citation>
    <scope>IDENTIFICATION</scope>
</reference>